<comment type="similarity">
    <text evidence="1">Belongs to the CNOT9 family.</text>
</comment>
<dbReference type="GO" id="GO:0030014">
    <property type="term" value="C:CCR4-NOT complex"/>
    <property type="evidence" value="ECO:0007669"/>
    <property type="project" value="InterPro"/>
</dbReference>
<dbReference type="PANTHER" id="PTHR12262">
    <property type="entry name" value="CCR4-NOT TRANSCRIPTION COMPLEX SUBUNIT 9"/>
    <property type="match status" value="1"/>
</dbReference>
<dbReference type="SUPFAM" id="SSF48371">
    <property type="entry name" value="ARM repeat"/>
    <property type="match status" value="1"/>
</dbReference>
<dbReference type="InterPro" id="IPR016024">
    <property type="entry name" value="ARM-type_fold"/>
</dbReference>
<dbReference type="Gramene" id="rna36770">
    <property type="protein sequence ID" value="RHN52141.1"/>
    <property type="gene ID" value="gene36770"/>
</dbReference>
<gene>
    <name evidence="2" type="ORF">MtrunA17_Chr6g0477171</name>
</gene>
<dbReference type="Proteomes" id="UP000265566">
    <property type="component" value="Chromosome 6"/>
</dbReference>
<evidence type="ECO:0000256" key="1">
    <source>
        <dbReference type="ARBA" id="ARBA00006385"/>
    </source>
</evidence>
<accession>A0A396HHY5</accession>
<dbReference type="Gene3D" id="1.25.10.10">
    <property type="entry name" value="Leucine-rich Repeat Variant"/>
    <property type="match status" value="1"/>
</dbReference>
<dbReference type="InterPro" id="IPR007216">
    <property type="entry name" value="CNOT9"/>
</dbReference>
<dbReference type="InterPro" id="IPR011989">
    <property type="entry name" value="ARM-like"/>
</dbReference>
<organism evidence="2">
    <name type="scientific">Medicago truncatula</name>
    <name type="common">Barrel medic</name>
    <name type="synonym">Medicago tribuloides</name>
    <dbReference type="NCBI Taxonomy" id="3880"/>
    <lineage>
        <taxon>Eukaryota</taxon>
        <taxon>Viridiplantae</taxon>
        <taxon>Streptophyta</taxon>
        <taxon>Embryophyta</taxon>
        <taxon>Tracheophyta</taxon>
        <taxon>Spermatophyta</taxon>
        <taxon>Magnoliopsida</taxon>
        <taxon>eudicotyledons</taxon>
        <taxon>Gunneridae</taxon>
        <taxon>Pentapetalae</taxon>
        <taxon>rosids</taxon>
        <taxon>fabids</taxon>
        <taxon>Fabales</taxon>
        <taxon>Fabaceae</taxon>
        <taxon>Papilionoideae</taxon>
        <taxon>50 kb inversion clade</taxon>
        <taxon>NPAAA clade</taxon>
        <taxon>Hologalegina</taxon>
        <taxon>IRL clade</taxon>
        <taxon>Trifolieae</taxon>
        <taxon>Medicago</taxon>
    </lineage>
</organism>
<dbReference type="Pfam" id="PF04078">
    <property type="entry name" value="Rcd1"/>
    <property type="match status" value="1"/>
</dbReference>
<protein>
    <submittedName>
        <fullName evidence="2">Putative transcription regulator Rcd1-like family</fullName>
    </submittedName>
</protein>
<proteinExistence type="inferred from homology"/>
<dbReference type="EMBL" id="PSQE01000006">
    <property type="protein sequence ID" value="RHN52141.1"/>
    <property type="molecule type" value="Genomic_DNA"/>
</dbReference>
<sequence length="256" mass="29467">MAITISNVYHIDLLCFGIFYYNLVDDVSRTFTIEIILYFPSFIFQRNELSQELAHLLWNSFGTIAILLQEITSIYCTLLPPTLTLAQSTRVCNVLALLQYLASHSETRMLFLNASMPLYLYPFLKTKEKSPQFEYLRFASLGVIGALVKVNTKEVLGYLILSEIIPLCLSNMEIGNEISKTTATFIFQKILFDDDGLAYVCATAERFFAVRRVLDMMSESLDKQPTCRLLKYIIPCYARLSNDRWLVEQFHHLKCS</sequence>
<dbReference type="GO" id="GO:0006402">
    <property type="term" value="P:mRNA catabolic process"/>
    <property type="evidence" value="ECO:0007669"/>
    <property type="project" value="InterPro"/>
</dbReference>
<name>A0A396HHY5_MEDTR</name>
<dbReference type="AlphaFoldDB" id="A0A396HHY5"/>
<evidence type="ECO:0000313" key="2">
    <source>
        <dbReference type="EMBL" id="RHN52141.1"/>
    </source>
</evidence>
<reference evidence="2" key="1">
    <citation type="journal article" date="2018" name="Nat. Plants">
        <title>Whole-genome landscape of Medicago truncatula symbiotic genes.</title>
        <authorList>
            <person name="Pecrix Y."/>
            <person name="Gamas P."/>
            <person name="Carrere S."/>
        </authorList>
    </citation>
    <scope>NUCLEOTIDE SEQUENCE</scope>
    <source>
        <tissue evidence="2">Leaves</tissue>
    </source>
</reference>
<comment type="caution">
    <text evidence="2">The sequence shown here is derived from an EMBL/GenBank/DDBJ whole genome shotgun (WGS) entry which is preliminary data.</text>
</comment>